<dbReference type="EMBL" id="VSSQ01134177">
    <property type="protein sequence ID" value="MPN59778.1"/>
    <property type="molecule type" value="Genomic_DNA"/>
</dbReference>
<reference evidence="9" key="1">
    <citation type="submission" date="2019-08" db="EMBL/GenBank/DDBJ databases">
        <authorList>
            <person name="Kucharzyk K."/>
            <person name="Murdoch R.W."/>
            <person name="Higgins S."/>
            <person name="Loffler F."/>
        </authorList>
    </citation>
    <scope>NUCLEOTIDE SEQUENCE</scope>
</reference>
<comment type="caution">
    <text evidence="9">The sequence shown here is derived from an EMBL/GenBank/DDBJ whole genome shotgun (WGS) entry which is preliminary data.</text>
</comment>
<organism evidence="9">
    <name type="scientific">bioreactor metagenome</name>
    <dbReference type="NCBI Taxonomy" id="1076179"/>
    <lineage>
        <taxon>unclassified sequences</taxon>
        <taxon>metagenomes</taxon>
        <taxon>ecological metagenomes</taxon>
    </lineage>
</organism>
<proteinExistence type="inferred from homology"/>
<name>A0A645J7Y4_9ZZZZ</name>
<comment type="subcellular location">
    <subcellularLocation>
        <location evidence="1">Cell membrane</location>
        <topology evidence="1">Multi-pass membrane protein</topology>
    </subcellularLocation>
</comment>
<comment type="catalytic activity">
    <reaction evidence="7">
        <text>fluoride(in) = fluoride(out)</text>
        <dbReference type="Rhea" id="RHEA:76159"/>
        <dbReference type="ChEBI" id="CHEBI:17051"/>
    </reaction>
    <physiologicalReaction direction="left-to-right" evidence="7">
        <dbReference type="Rhea" id="RHEA:76160"/>
    </physiologicalReaction>
</comment>
<keyword evidence="3 8" id="KW-0812">Transmembrane</keyword>
<dbReference type="PANTHER" id="PTHR28259">
    <property type="entry name" value="FLUORIDE EXPORT PROTEIN 1-RELATED"/>
    <property type="match status" value="1"/>
</dbReference>
<dbReference type="PANTHER" id="PTHR28259:SF1">
    <property type="entry name" value="FLUORIDE EXPORT PROTEIN 1-RELATED"/>
    <property type="match status" value="1"/>
</dbReference>
<feature type="transmembrane region" description="Helical" evidence="8">
    <location>
        <begin position="20"/>
        <end position="38"/>
    </location>
</feature>
<feature type="transmembrane region" description="Helical" evidence="8">
    <location>
        <begin position="50"/>
        <end position="74"/>
    </location>
</feature>
<accession>A0A645J7Y4</accession>
<evidence type="ECO:0000256" key="5">
    <source>
        <dbReference type="ARBA" id="ARBA00023136"/>
    </source>
</evidence>
<gene>
    <name evidence="9" type="primary">crcB_31</name>
    <name evidence="9" type="ORF">SDC9_207500</name>
</gene>
<evidence type="ECO:0000256" key="8">
    <source>
        <dbReference type="SAM" id="Phobius"/>
    </source>
</evidence>
<dbReference type="GO" id="GO:1903425">
    <property type="term" value="F:fluoride transmembrane transporter activity"/>
    <property type="evidence" value="ECO:0007669"/>
    <property type="project" value="TreeGrafter"/>
</dbReference>
<keyword evidence="2" id="KW-1003">Cell membrane</keyword>
<dbReference type="GO" id="GO:0005886">
    <property type="term" value="C:plasma membrane"/>
    <property type="evidence" value="ECO:0007669"/>
    <property type="project" value="UniProtKB-SubCell"/>
</dbReference>
<dbReference type="InterPro" id="IPR003691">
    <property type="entry name" value="FluC"/>
</dbReference>
<protein>
    <submittedName>
        <fullName evidence="9">Putative fluoride ion transporter CrcB</fullName>
    </submittedName>
</protein>
<evidence type="ECO:0000256" key="6">
    <source>
        <dbReference type="ARBA" id="ARBA00035120"/>
    </source>
</evidence>
<evidence type="ECO:0000313" key="9">
    <source>
        <dbReference type="EMBL" id="MPN59778.1"/>
    </source>
</evidence>
<sequence length="76" mass="7972">MLGLIAALTVKTGIHPKLVLFLKIGLCGGFTTFSTFSAETVRLLQEGKTGLALAYIAASVLCCVLAIFAAEWIVGK</sequence>
<keyword evidence="4 8" id="KW-1133">Transmembrane helix</keyword>
<comment type="similarity">
    <text evidence="6">Belongs to the fluoride channel Fluc/FEX (TC 1.A.43) family.</text>
</comment>
<keyword evidence="5 8" id="KW-0472">Membrane</keyword>
<dbReference type="AlphaFoldDB" id="A0A645J7Y4"/>
<evidence type="ECO:0000256" key="4">
    <source>
        <dbReference type="ARBA" id="ARBA00022989"/>
    </source>
</evidence>
<evidence type="ECO:0000256" key="3">
    <source>
        <dbReference type="ARBA" id="ARBA00022692"/>
    </source>
</evidence>
<evidence type="ECO:0000256" key="2">
    <source>
        <dbReference type="ARBA" id="ARBA00022475"/>
    </source>
</evidence>
<evidence type="ECO:0000256" key="1">
    <source>
        <dbReference type="ARBA" id="ARBA00004651"/>
    </source>
</evidence>
<dbReference type="Pfam" id="PF02537">
    <property type="entry name" value="CRCB"/>
    <property type="match status" value="1"/>
</dbReference>
<evidence type="ECO:0000256" key="7">
    <source>
        <dbReference type="ARBA" id="ARBA00035585"/>
    </source>
</evidence>